<dbReference type="AlphaFoldDB" id="A0A176TAD7"/>
<proteinExistence type="predicted"/>
<evidence type="ECO:0000256" key="1">
    <source>
        <dbReference type="SAM" id="Phobius"/>
    </source>
</evidence>
<dbReference type="STRING" id="1333662.LPB303_10310"/>
<evidence type="ECO:0000313" key="2">
    <source>
        <dbReference type="EMBL" id="OAD44868.1"/>
    </source>
</evidence>
<name>A0A176TAD7_9FLAO</name>
<dbReference type="EMBL" id="LVWE01000037">
    <property type="protein sequence ID" value="OAD44868.1"/>
    <property type="molecule type" value="Genomic_DNA"/>
</dbReference>
<organism evidence="2 3">
    <name type="scientific">Polaribacter atrinae</name>
    <dbReference type="NCBI Taxonomy" id="1333662"/>
    <lineage>
        <taxon>Bacteria</taxon>
        <taxon>Pseudomonadati</taxon>
        <taxon>Bacteroidota</taxon>
        <taxon>Flavobacteriia</taxon>
        <taxon>Flavobacteriales</taxon>
        <taxon>Flavobacteriaceae</taxon>
    </lineage>
</organism>
<evidence type="ECO:0000313" key="3">
    <source>
        <dbReference type="Proteomes" id="UP000076923"/>
    </source>
</evidence>
<comment type="caution">
    <text evidence="2">The sequence shown here is derived from an EMBL/GenBank/DDBJ whole genome shotgun (WGS) entry which is preliminary data.</text>
</comment>
<dbReference type="RefSeq" id="WP_068449951.1">
    <property type="nucleotide sequence ID" value="NZ_CANKUV010000008.1"/>
</dbReference>
<keyword evidence="1" id="KW-1133">Transmembrane helix</keyword>
<accession>A0A176TAD7</accession>
<gene>
    <name evidence="2" type="ORF">LPB303_10310</name>
</gene>
<sequence length="179" mass="20447">MENKIKNSEEYLNSILGKETSFSLPKNYFDTIENAIETKLAEENIINENGFTAPDNYFNDLENEILAKVSSPKKETKVISFKERVLKMIPIAAAASIILFIGLNSFVFNKTEELTIDSLSDDDIEFWLNSTTLHTNDIAIVLENDVLEESDFYFSSLEDENIEDYMNSIDNTSFLNEIN</sequence>
<feature type="transmembrane region" description="Helical" evidence="1">
    <location>
        <begin position="85"/>
        <end position="108"/>
    </location>
</feature>
<protein>
    <submittedName>
        <fullName evidence="2">Uncharacterized protein</fullName>
    </submittedName>
</protein>
<dbReference type="OrthoDB" id="981524at2"/>
<reference evidence="2 3" key="1">
    <citation type="submission" date="2016-02" db="EMBL/GenBank/DDBJ databases">
        <title>Draft genome sequence of Polaribacter atrinae KACC17473.</title>
        <authorList>
            <person name="Shin S.-K."/>
            <person name="Yi H."/>
        </authorList>
    </citation>
    <scope>NUCLEOTIDE SEQUENCE [LARGE SCALE GENOMIC DNA]</scope>
    <source>
        <strain evidence="2 3">KACC 17473</strain>
    </source>
</reference>
<keyword evidence="1" id="KW-0472">Membrane</keyword>
<keyword evidence="3" id="KW-1185">Reference proteome</keyword>
<dbReference type="Proteomes" id="UP000076923">
    <property type="component" value="Unassembled WGS sequence"/>
</dbReference>
<keyword evidence="1" id="KW-0812">Transmembrane</keyword>